<gene>
    <name evidence="3" type="ORF">SE17_34775</name>
</gene>
<evidence type="ECO:0000313" key="4">
    <source>
        <dbReference type="Proteomes" id="UP000050509"/>
    </source>
</evidence>
<keyword evidence="4" id="KW-1185">Reference proteome</keyword>
<dbReference type="EMBL" id="LJCR01002230">
    <property type="protein sequence ID" value="KPV49052.1"/>
    <property type="molecule type" value="Genomic_DNA"/>
</dbReference>
<dbReference type="AlphaFoldDB" id="A0A0P9CSQ5"/>
<comment type="caution">
    <text evidence="3">The sequence shown here is derived from an EMBL/GenBank/DDBJ whole genome shotgun (WGS) entry which is preliminary data.</text>
</comment>
<reference evidence="3 4" key="1">
    <citation type="submission" date="2015-09" db="EMBL/GenBank/DDBJ databases">
        <title>Draft genome sequence of Kouleothrix aurantiaca JCM 19913.</title>
        <authorList>
            <person name="Hemp J."/>
        </authorList>
    </citation>
    <scope>NUCLEOTIDE SEQUENCE [LARGE SCALE GENOMIC DNA]</scope>
    <source>
        <strain evidence="3 4">COM-B</strain>
    </source>
</reference>
<sequence>MDTTTLLIIIVVVLVAAYFISRSRNQYGGTPTYRRGPGTGPVERPTYDDPDYSSSGSIGGVETAPPPVQRTAGDTAPSGRKYDDPNYRSGGSIGGS</sequence>
<evidence type="ECO:0000256" key="1">
    <source>
        <dbReference type="SAM" id="MobiDB-lite"/>
    </source>
</evidence>
<proteinExistence type="predicted"/>
<accession>A0A0P9CSQ5</accession>
<evidence type="ECO:0000256" key="2">
    <source>
        <dbReference type="SAM" id="Phobius"/>
    </source>
</evidence>
<protein>
    <submittedName>
        <fullName evidence="3">Uncharacterized protein</fullName>
    </submittedName>
</protein>
<keyword evidence="2" id="KW-0812">Transmembrane</keyword>
<feature type="region of interest" description="Disordered" evidence="1">
    <location>
        <begin position="25"/>
        <end position="96"/>
    </location>
</feature>
<organism evidence="3 4">
    <name type="scientific">Kouleothrix aurantiaca</name>
    <dbReference type="NCBI Taxonomy" id="186479"/>
    <lineage>
        <taxon>Bacteria</taxon>
        <taxon>Bacillati</taxon>
        <taxon>Chloroflexota</taxon>
        <taxon>Chloroflexia</taxon>
        <taxon>Chloroflexales</taxon>
        <taxon>Roseiflexineae</taxon>
        <taxon>Roseiflexaceae</taxon>
        <taxon>Kouleothrix</taxon>
    </lineage>
</organism>
<keyword evidence="2" id="KW-1133">Transmembrane helix</keyword>
<feature type="transmembrane region" description="Helical" evidence="2">
    <location>
        <begin position="6"/>
        <end position="21"/>
    </location>
</feature>
<evidence type="ECO:0000313" key="3">
    <source>
        <dbReference type="EMBL" id="KPV49052.1"/>
    </source>
</evidence>
<dbReference type="Proteomes" id="UP000050509">
    <property type="component" value="Unassembled WGS sequence"/>
</dbReference>
<keyword evidence="2" id="KW-0472">Membrane</keyword>
<name>A0A0P9CSQ5_9CHLR</name>
<feature type="compositionally biased region" description="Low complexity" evidence="1">
    <location>
        <begin position="27"/>
        <end position="36"/>
    </location>
</feature>